<reference evidence="1" key="2">
    <citation type="submission" date="2025-09" db="UniProtKB">
        <authorList>
            <consortium name="Ensembl"/>
        </authorList>
    </citation>
    <scope>IDENTIFICATION</scope>
</reference>
<evidence type="ECO:0000313" key="2">
    <source>
        <dbReference type="Proteomes" id="UP000694417"/>
    </source>
</evidence>
<organism evidence="1 2">
    <name type="scientific">Urocitellus parryii</name>
    <name type="common">Arctic ground squirrel</name>
    <name type="synonym">Spermophilus parryii</name>
    <dbReference type="NCBI Taxonomy" id="9999"/>
    <lineage>
        <taxon>Eukaryota</taxon>
        <taxon>Metazoa</taxon>
        <taxon>Chordata</taxon>
        <taxon>Craniata</taxon>
        <taxon>Vertebrata</taxon>
        <taxon>Euteleostomi</taxon>
        <taxon>Mammalia</taxon>
        <taxon>Eutheria</taxon>
        <taxon>Euarchontoglires</taxon>
        <taxon>Glires</taxon>
        <taxon>Rodentia</taxon>
        <taxon>Sciuromorpha</taxon>
        <taxon>Sciuridae</taxon>
        <taxon>Xerinae</taxon>
        <taxon>Marmotini</taxon>
        <taxon>Urocitellus</taxon>
    </lineage>
</organism>
<dbReference type="Ensembl" id="ENSUPAT00010034615.1">
    <property type="protein sequence ID" value="ENSUPAP00010030472.1"/>
    <property type="gene ID" value="ENSUPAG00010023926.1"/>
</dbReference>
<evidence type="ECO:0000313" key="1">
    <source>
        <dbReference type="Ensembl" id="ENSUPAP00010030472.1"/>
    </source>
</evidence>
<dbReference type="Proteomes" id="UP000694417">
    <property type="component" value="Unplaced"/>
</dbReference>
<accession>A0A8D2IF43</accession>
<protein>
    <submittedName>
        <fullName evidence="1">Uncharacterized protein</fullName>
    </submittedName>
</protein>
<name>A0A8D2IF43_UROPR</name>
<dbReference type="AlphaFoldDB" id="A0A8D2IF43"/>
<sequence>MRLTGKASGRLPSAVNALQLFQGHERNKVTPVLYSTVDPTVLMPHIGKHPSG</sequence>
<reference evidence="1" key="1">
    <citation type="submission" date="2025-08" db="UniProtKB">
        <authorList>
            <consortium name="Ensembl"/>
        </authorList>
    </citation>
    <scope>IDENTIFICATION</scope>
</reference>
<proteinExistence type="predicted"/>
<keyword evidence="2" id="KW-1185">Reference proteome</keyword>